<evidence type="ECO:0000256" key="1">
    <source>
        <dbReference type="ARBA" id="ARBA00023002"/>
    </source>
</evidence>
<keyword evidence="5" id="KW-1185">Reference proteome</keyword>
<evidence type="ECO:0000313" key="4">
    <source>
        <dbReference type="EMBL" id="CRX39070.1"/>
    </source>
</evidence>
<dbReference type="PANTHER" id="PTHR48075">
    <property type="entry name" value="3-HYDROXYACYL-COA DEHYDROGENASE FAMILY PROTEIN"/>
    <property type="match status" value="1"/>
</dbReference>
<dbReference type="PANTHER" id="PTHR48075:SF7">
    <property type="entry name" value="3-HYDROXYACYL-COA DEHYDROGENASE-RELATED"/>
    <property type="match status" value="1"/>
</dbReference>
<dbReference type="Pfam" id="PF02737">
    <property type="entry name" value="3HCDH_N"/>
    <property type="match status" value="1"/>
</dbReference>
<dbReference type="Gene3D" id="1.10.1040.50">
    <property type="match status" value="1"/>
</dbReference>
<dbReference type="GO" id="GO:0006631">
    <property type="term" value="P:fatty acid metabolic process"/>
    <property type="evidence" value="ECO:0007669"/>
    <property type="project" value="InterPro"/>
</dbReference>
<dbReference type="AlphaFoldDB" id="A0A0H5E700"/>
<dbReference type="SUPFAM" id="SSF48179">
    <property type="entry name" value="6-phosphogluconate dehydrogenase C-terminal domain-like"/>
    <property type="match status" value="1"/>
</dbReference>
<evidence type="ECO:0000259" key="3">
    <source>
        <dbReference type="Pfam" id="PF02737"/>
    </source>
</evidence>
<reference evidence="5" key="1">
    <citation type="submission" date="2015-06" db="EMBL/GenBank/DDBJ databases">
        <authorList>
            <person name="Bertelli C."/>
        </authorList>
    </citation>
    <scope>NUCLEOTIDE SEQUENCE [LARGE SCALE GENOMIC DNA]</scope>
    <source>
        <strain evidence="5">CRIB-30</strain>
    </source>
</reference>
<dbReference type="InterPro" id="IPR006176">
    <property type="entry name" value="3-OHacyl-CoA_DH_NAD-bd"/>
</dbReference>
<sequence length="451" mass="49883">MNSLALSKKISIVGAGGKMGSGIALLTLLKLSFQGEERGSLHLIDMSEASLSRLKHYLKEHLKKESERNIVLLREMYQDREELIENSEIVQHHMEKAMERVYFGTAIEESSGSDLIFEAVFEKIDLKTALLTKIGALSKEGTILTNTSSIPIGFLEKSAAVEGRIAGFHFYNPPIVQKLLEVVVPEGSEDKLLTGCLEIAKELGKTAVVSRDIAGFIGNGIFIREILLTLNILEELKRQMPIHLALLVLNTVTKDLLLRPMGIFQLIDYVGVDVALNIILSMRRFLDDPSMHSSLLEDMVMKRRTGGHMGDSGQKEGFFRYKGHEAEAVLDLEKNVYRPLDASMKAEVANLLGGKSTPALTWKSLSKDAGRDALIEDFILSTVKQGTLGSHLMLRYLRFLRDASAVLVQEGVASSIEDVSLVLKLGFYHLYGPDARFLTSMEAITCKGCCP</sequence>
<dbReference type="EMBL" id="CWGJ01000025">
    <property type="protein sequence ID" value="CRX39070.1"/>
    <property type="molecule type" value="Genomic_DNA"/>
</dbReference>
<dbReference type="RefSeq" id="WP_098038924.1">
    <property type="nucleotide sequence ID" value="NZ_CWGJ01000025.1"/>
</dbReference>
<dbReference type="EC" id="1.1.1.35" evidence="4"/>
<organism evidence="4 5">
    <name type="scientific">Estrella lausannensis</name>
    <dbReference type="NCBI Taxonomy" id="483423"/>
    <lineage>
        <taxon>Bacteria</taxon>
        <taxon>Pseudomonadati</taxon>
        <taxon>Chlamydiota</taxon>
        <taxon>Chlamydiia</taxon>
        <taxon>Parachlamydiales</taxon>
        <taxon>Candidatus Criblamydiaceae</taxon>
        <taxon>Estrella</taxon>
    </lineage>
</organism>
<dbReference type="Gene3D" id="3.40.50.720">
    <property type="entry name" value="NAD(P)-binding Rossmann-like Domain"/>
    <property type="match status" value="1"/>
</dbReference>
<name>A0A0H5E700_9BACT</name>
<dbReference type="Proteomes" id="UP000220251">
    <property type="component" value="Unassembled WGS sequence"/>
</dbReference>
<dbReference type="GO" id="GO:0070403">
    <property type="term" value="F:NAD+ binding"/>
    <property type="evidence" value="ECO:0007669"/>
    <property type="project" value="InterPro"/>
</dbReference>
<keyword evidence="1 4" id="KW-0560">Oxidoreductase</keyword>
<protein>
    <submittedName>
        <fullName evidence="4">Putative 3-hydroxyacyl-CoA dehydrogenase</fullName>
        <ecNumber evidence="4">1.1.1.35</ecNumber>
    </submittedName>
</protein>
<dbReference type="GO" id="GO:0003857">
    <property type="term" value="F:(3S)-3-hydroxyacyl-CoA dehydrogenase (NAD+) activity"/>
    <property type="evidence" value="ECO:0007669"/>
    <property type="project" value="UniProtKB-EC"/>
</dbReference>
<accession>A0A0H5E700</accession>
<dbReference type="InterPro" id="IPR006108">
    <property type="entry name" value="3HC_DH_C"/>
</dbReference>
<dbReference type="OrthoDB" id="9771883at2"/>
<dbReference type="Pfam" id="PF00725">
    <property type="entry name" value="3HCDH"/>
    <property type="match status" value="1"/>
</dbReference>
<dbReference type="InterPro" id="IPR036291">
    <property type="entry name" value="NAD(P)-bd_dom_sf"/>
</dbReference>
<gene>
    <name evidence="4" type="ORF">ELAC_1743</name>
</gene>
<feature type="domain" description="3-hydroxyacyl-CoA dehydrogenase C-terminal" evidence="2">
    <location>
        <begin position="249"/>
        <end position="311"/>
    </location>
</feature>
<dbReference type="InterPro" id="IPR008927">
    <property type="entry name" value="6-PGluconate_DH-like_C_sf"/>
</dbReference>
<feature type="domain" description="3-hydroxyacyl-CoA dehydrogenase NAD binding" evidence="3">
    <location>
        <begin position="9"/>
        <end position="212"/>
    </location>
</feature>
<evidence type="ECO:0000259" key="2">
    <source>
        <dbReference type="Pfam" id="PF00725"/>
    </source>
</evidence>
<proteinExistence type="predicted"/>
<evidence type="ECO:0000313" key="5">
    <source>
        <dbReference type="Proteomes" id="UP000220251"/>
    </source>
</evidence>
<dbReference type="SUPFAM" id="SSF51735">
    <property type="entry name" value="NAD(P)-binding Rossmann-fold domains"/>
    <property type="match status" value="1"/>
</dbReference>